<gene>
    <name evidence="1" type="ORF">A4X13_0g1009</name>
</gene>
<protein>
    <submittedName>
        <fullName evidence="1">Uncharacterized protein</fullName>
    </submittedName>
</protein>
<evidence type="ECO:0000313" key="1">
    <source>
        <dbReference type="EMBL" id="KAE8259449.1"/>
    </source>
</evidence>
<accession>A0A8T8TG38</accession>
<comment type="caution">
    <text evidence="1">The sequence shown here is derived from an EMBL/GenBank/DDBJ whole genome shotgun (WGS) entry which is preliminary data.</text>
</comment>
<reference evidence="1" key="1">
    <citation type="submission" date="2016-04" db="EMBL/GenBank/DDBJ databases">
        <authorList>
            <person name="Nguyen H.D."/>
            <person name="Samba Siva P."/>
            <person name="Cullis J."/>
            <person name="Levesque C.A."/>
            <person name="Hambleton S."/>
        </authorList>
    </citation>
    <scope>NUCLEOTIDE SEQUENCE</scope>
    <source>
        <strain evidence="1">DAOMC 236416</strain>
    </source>
</reference>
<dbReference type="AlphaFoldDB" id="A0A8T8TG38"/>
<organism evidence="1 2">
    <name type="scientific">Tilletia indica</name>
    <dbReference type="NCBI Taxonomy" id="43049"/>
    <lineage>
        <taxon>Eukaryota</taxon>
        <taxon>Fungi</taxon>
        <taxon>Dikarya</taxon>
        <taxon>Basidiomycota</taxon>
        <taxon>Ustilaginomycotina</taxon>
        <taxon>Exobasidiomycetes</taxon>
        <taxon>Tilletiales</taxon>
        <taxon>Tilletiaceae</taxon>
        <taxon>Tilletia</taxon>
    </lineage>
</organism>
<sequence length="104" mass="10521">MATAAKVRARRTASALFFHLAPPAGRAINATPRRASMQTLTAAKALVHSLSTTHSAAEMISAIRASACGSVAQTQRTTLASSTGARVLPSEAAAAASTTAFLLA</sequence>
<evidence type="ECO:0000313" key="2">
    <source>
        <dbReference type="Proteomes" id="UP000077521"/>
    </source>
</evidence>
<name>A0A8T8TG38_9BASI</name>
<dbReference type="EMBL" id="LWDF02000036">
    <property type="protein sequence ID" value="KAE8259449.1"/>
    <property type="molecule type" value="Genomic_DNA"/>
</dbReference>
<reference evidence="1" key="2">
    <citation type="journal article" date="2019" name="IMA Fungus">
        <title>Genome sequencing and comparison of five Tilletia species to identify candidate genes for the detection of regulated species infecting wheat.</title>
        <authorList>
            <person name="Nguyen H.D.T."/>
            <person name="Sultana T."/>
            <person name="Kesanakurti P."/>
            <person name="Hambleton S."/>
        </authorList>
    </citation>
    <scope>NUCLEOTIDE SEQUENCE</scope>
    <source>
        <strain evidence="1">DAOMC 236416</strain>
    </source>
</reference>
<proteinExistence type="predicted"/>
<dbReference type="Proteomes" id="UP000077521">
    <property type="component" value="Unassembled WGS sequence"/>
</dbReference>
<keyword evidence="2" id="KW-1185">Reference proteome</keyword>